<accession>A0A544QL69</accession>
<dbReference type="EMBL" id="SESI01000004">
    <property type="protein sequence ID" value="TQQ79116.1"/>
    <property type="molecule type" value="Genomic_DNA"/>
</dbReference>
<dbReference type="OrthoDB" id="322515at2157"/>
<evidence type="ECO:0000313" key="2">
    <source>
        <dbReference type="Proteomes" id="UP000315385"/>
    </source>
</evidence>
<reference evidence="1 2" key="1">
    <citation type="submission" date="2019-02" db="EMBL/GenBank/DDBJ databases">
        <title>Halonotius sp. a new haloqrchaeon isolated from saline water.</title>
        <authorList>
            <person name="Duran-Viseras A."/>
            <person name="Sanchez-Porro C."/>
            <person name="Ventosa A."/>
        </authorList>
    </citation>
    <scope>NUCLEOTIDE SEQUENCE [LARGE SCALE GENOMIC DNA]</scope>
    <source>
        <strain evidence="1 2">F9-27</strain>
    </source>
</reference>
<dbReference type="AlphaFoldDB" id="A0A544QL69"/>
<name>A0A544QL69_9EURY</name>
<protein>
    <submittedName>
        <fullName evidence="1">Uncharacterized protein</fullName>
    </submittedName>
</protein>
<sequence length="72" mass="7755">MKDLETGAVKQDYPKVDISSVVENEAKRLDTIAGEVAAGRASDRNVLTDEFVPAFAATNLSDHIIDSFADSQ</sequence>
<comment type="caution">
    <text evidence="1">The sequence shown here is derived from an EMBL/GenBank/DDBJ whole genome shotgun (WGS) entry which is preliminary data.</text>
</comment>
<gene>
    <name evidence="1" type="ORF">EWF95_13150</name>
</gene>
<keyword evidence="2" id="KW-1185">Reference proteome</keyword>
<proteinExistence type="predicted"/>
<evidence type="ECO:0000313" key="1">
    <source>
        <dbReference type="EMBL" id="TQQ79116.1"/>
    </source>
</evidence>
<organism evidence="1 2">
    <name type="scientific">Halonotius roseus</name>
    <dbReference type="NCBI Taxonomy" id="2511997"/>
    <lineage>
        <taxon>Archaea</taxon>
        <taxon>Methanobacteriati</taxon>
        <taxon>Methanobacteriota</taxon>
        <taxon>Stenosarchaea group</taxon>
        <taxon>Halobacteria</taxon>
        <taxon>Halobacteriales</taxon>
        <taxon>Haloferacaceae</taxon>
        <taxon>Halonotius</taxon>
    </lineage>
</organism>
<dbReference type="Proteomes" id="UP000315385">
    <property type="component" value="Unassembled WGS sequence"/>
</dbReference>